<dbReference type="Proteomes" id="UP001295463">
    <property type="component" value="Chromosome"/>
</dbReference>
<accession>A0ABN8HKU9</accession>
<proteinExistence type="predicted"/>
<name>A0ABN8HKU9_9BACT</name>
<protein>
    <submittedName>
        <fullName evidence="1">Uncharacterized protein</fullName>
    </submittedName>
</protein>
<evidence type="ECO:0000313" key="1">
    <source>
        <dbReference type="EMBL" id="CAH2031671.1"/>
    </source>
</evidence>
<organism evidence="1 2">
    <name type="scientific">Trichlorobacter ammonificans</name>
    <dbReference type="NCBI Taxonomy" id="2916410"/>
    <lineage>
        <taxon>Bacteria</taxon>
        <taxon>Pseudomonadati</taxon>
        <taxon>Thermodesulfobacteriota</taxon>
        <taxon>Desulfuromonadia</taxon>
        <taxon>Geobacterales</taxon>
        <taxon>Geobacteraceae</taxon>
        <taxon>Trichlorobacter</taxon>
    </lineage>
</organism>
<evidence type="ECO:0000313" key="2">
    <source>
        <dbReference type="Proteomes" id="UP001295463"/>
    </source>
</evidence>
<keyword evidence="2" id="KW-1185">Reference proteome</keyword>
<gene>
    <name evidence="1" type="ORF">GEAMG1_1839</name>
</gene>
<dbReference type="EMBL" id="OW150024">
    <property type="protein sequence ID" value="CAH2031671.1"/>
    <property type="molecule type" value="Genomic_DNA"/>
</dbReference>
<sequence length="41" mass="4374">MGGASAASTVVSPVCFVEPAEELSGDQWGKCFKWANKRVET</sequence>
<reference evidence="1 2" key="1">
    <citation type="submission" date="2022-03" db="EMBL/GenBank/DDBJ databases">
        <authorList>
            <person name="Koch H."/>
        </authorList>
    </citation>
    <scope>NUCLEOTIDE SEQUENCE [LARGE SCALE GENOMIC DNA]</scope>
    <source>
        <strain evidence="1 2">G1</strain>
    </source>
</reference>